<feature type="domain" description="CYTH" evidence="1">
    <location>
        <begin position="9"/>
        <end position="225"/>
    </location>
</feature>
<dbReference type="EMBL" id="VOAH01000013">
    <property type="protein sequence ID" value="TVP39705.1"/>
    <property type="molecule type" value="Genomic_DNA"/>
</dbReference>
<dbReference type="InterPro" id="IPR033469">
    <property type="entry name" value="CYTH-like_dom_sf"/>
</dbReference>
<sequence>MGYEFNLFVSEIETAILILSSDNRLIIEKIKKMISIHGYKATEAGTVIINDEYFDIQDNVLKKNETNLRIRTTNNESIKITLKQDKEKNEEYFDRIEMEKSWSHLFYEELVNKLEVISDQFQYSRNKYDDDPKKTFCNLGLNTILEKETKRSIINAVNDTTSQLEFEFAFDYVTVFAKSKNPIGFLELEIESKSKGNQTKINQFVKDIIKDDFFRQWSYNKLETGLAAIHLYEKNELEESKDYDKDHILTRRGLGKIESYLNNLESNIHS</sequence>
<comment type="caution">
    <text evidence="2">The sequence shown here is derived from an EMBL/GenBank/DDBJ whole genome shotgun (WGS) entry which is preliminary data.</text>
</comment>
<accession>A0A557SSX8</accession>
<evidence type="ECO:0000313" key="3">
    <source>
        <dbReference type="Proteomes" id="UP000315289"/>
    </source>
</evidence>
<dbReference type="SUPFAM" id="SSF55154">
    <property type="entry name" value="CYTH-like phosphatases"/>
    <property type="match status" value="1"/>
</dbReference>
<dbReference type="Proteomes" id="UP000315289">
    <property type="component" value="Unassembled WGS sequence"/>
</dbReference>
<dbReference type="InterPro" id="IPR023577">
    <property type="entry name" value="CYTH_domain"/>
</dbReference>
<dbReference type="AlphaFoldDB" id="A0A557SSX8"/>
<protein>
    <recommendedName>
        <fullName evidence="1">CYTH domain-containing protein</fullName>
    </recommendedName>
</protein>
<dbReference type="PROSITE" id="PS51707">
    <property type="entry name" value="CYTH"/>
    <property type="match status" value="1"/>
</dbReference>
<dbReference type="Gene3D" id="2.40.320.10">
    <property type="entry name" value="Hypothetical Protein Pfu-838710-001"/>
    <property type="match status" value="1"/>
</dbReference>
<evidence type="ECO:0000313" key="2">
    <source>
        <dbReference type="EMBL" id="TVP39705.1"/>
    </source>
</evidence>
<gene>
    <name evidence="2" type="ORF">NARC_130044</name>
</gene>
<proteinExistence type="predicted"/>
<reference evidence="2 3" key="1">
    <citation type="journal article" date="2019" name="Front. Microbiol.">
        <title>Ammonia Oxidation by the Arctic Terrestrial Thaumarchaeote Candidatus Nitrosocosmicus arcticus Is Stimulated by Increasing Temperatures.</title>
        <authorList>
            <person name="Alves R.J.E."/>
            <person name="Kerou M."/>
            <person name="Zappe A."/>
            <person name="Bittner R."/>
            <person name="Abby S.S."/>
            <person name="Schmidt H.A."/>
            <person name="Pfeifer K."/>
            <person name="Schleper C."/>
        </authorList>
    </citation>
    <scope>NUCLEOTIDE SEQUENCE [LARGE SCALE GENOMIC DNA]</scope>
    <source>
        <strain evidence="2 3">Kfb</strain>
    </source>
</reference>
<keyword evidence="3" id="KW-1185">Reference proteome</keyword>
<dbReference type="Pfam" id="PF01928">
    <property type="entry name" value="CYTH"/>
    <property type="match status" value="1"/>
</dbReference>
<evidence type="ECO:0000259" key="1">
    <source>
        <dbReference type="PROSITE" id="PS51707"/>
    </source>
</evidence>
<name>A0A557SSX8_9ARCH</name>
<organism evidence="2 3">
    <name type="scientific">Candidatus Nitrosocosmicus arcticus</name>
    <dbReference type="NCBI Taxonomy" id="2035267"/>
    <lineage>
        <taxon>Archaea</taxon>
        <taxon>Nitrososphaerota</taxon>
        <taxon>Nitrososphaeria</taxon>
        <taxon>Nitrososphaerales</taxon>
        <taxon>Nitrososphaeraceae</taxon>
        <taxon>Candidatus Nitrosocosmicus</taxon>
    </lineage>
</organism>